<dbReference type="InterPro" id="IPR023170">
    <property type="entry name" value="HhH_base_excis_C"/>
</dbReference>
<dbReference type="EC" id="4.2.99.18" evidence="2"/>
<dbReference type="CDD" id="cd00056">
    <property type="entry name" value="ENDO3c"/>
    <property type="match status" value="1"/>
</dbReference>
<evidence type="ECO:0000313" key="11">
    <source>
        <dbReference type="EMBL" id="CCK70648.1"/>
    </source>
</evidence>
<accession>J7RM79</accession>
<evidence type="ECO:0000256" key="3">
    <source>
        <dbReference type="ARBA" id="ARBA00022763"/>
    </source>
</evidence>
<evidence type="ECO:0000313" key="12">
    <source>
        <dbReference type="Proteomes" id="UP000006310"/>
    </source>
</evidence>
<dbReference type="PANTHER" id="PTHR10242">
    <property type="entry name" value="8-OXOGUANINE DNA GLYCOSYLASE"/>
    <property type="match status" value="1"/>
</dbReference>
<evidence type="ECO:0000256" key="7">
    <source>
        <dbReference type="ARBA" id="ARBA00023268"/>
    </source>
</evidence>
<dbReference type="eggNOG" id="KOG2875">
    <property type="taxonomic scope" value="Eukaryota"/>
</dbReference>
<dbReference type="InterPro" id="IPR003265">
    <property type="entry name" value="HhH-GPD_domain"/>
</dbReference>
<dbReference type="EMBL" id="HE978318">
    <property type="protein sequence ID" value="CCK70648.1"/>
    <property type="molecule type" value="Genomic_DNA"/>
</dbReference>
<sequence>MAAQVTAFKRLEYNVCGELLLKNVLQVGQAFRWILEEETGHYYTTMMIPTISVSSGIVILRQTDDSVVEYAYSHEKWTSEQVERHLFSYFRLDIRLLEVHEKEWKLTDPNFAHVSTQGVRILAQEPWETLVSFICSSNNNISRITKMCHGLAENFGTQVGKYCGTVLYSFPTSEQILENGTEDQLRKLGFGYRAKYIMETAKAVVAEKKKHGLDYDYQLLEQMTTRGQSYEMSREYLMQFTGVGPKVADCVCLMGLRMDHVVPVDVHIGRIAKRDYNITATKKELAELKSEYNNLPITRKKVNLELDHIRRQLFEKWGTYAGWAQGILFFKEVGSTNGSTSEGKIKKRKLEKTTEVTPIDDKTFLKLKVAKVEA</sequence>
<evidence type="ECO:0000256" key="1">
    <source>
        <dbReference type="ARBA" id="ARBA00010679"/>
    </source>
</evidence>
<dbReference type="SUPFAM" id="SSF48150">
    <property type="entry name" value="DNA-glycosylase"/>
    <property type="match status" value="1"/>
</dbReference>
<reference evidence="11 12" key="1">
    <citation type="journal article" date="2011" name="Proc. Natl. Acad. Sci. U.S.A.">
        <title>Evolutionary erosion of yeast sex chromosomes by mating-type switching accidents.</title>
        <authorList>
            <person name="Gordon J.L."/>
            <person name="Armisen D."/>
            <person name="Proux-Wera E."/>
            <person name="Oheigeartaigh S.S."/>
            <person name="Byrne K.P."/>
            <person name="Wolfe K.H."/>
        </authorList>
    </citation>
    <scope>NUCLEOTIDE SEQUENCE [LARGE SCALE GENOMIC DNA]</scope>
    <source>
        <strain evidence="12">ATCC MYA-139 / BCRC 22969 / CBS 8797 / CCRC 22969 / KCTC 17520 / NBRC 10181 / NCYC 3082</strain>
    </source>
</reference>
<keyword evidence="3" id="KW-0227">DNA damage</keyword>
<evidence type="ECO:0000256" key="8">
    <source>
        <dbReference type="ARBA" id="ARBA00023295"/>
    </source>
</evidence>
<reference evidence="12" key="2">
    <citation type="submission" date="2012-08" db="EMBL/GenBank/DDBJ databases">
        <title>Genome sequence of Kazachstania naganishii.</title>
        <authorList>
            <person name="Gordon J.L."/>
            <person name="Armisen D."/>
            <person name="Proux-Wera E."/>
            <person name="OhEigeartaigh S.S."/>
            <person name="Byrne K.P."/>
            <person name="Wolfe K.H."/>
        </authorList>
    </citation>
    <scope>NUCLEOTIDE SEQUENCE [LARGE SCALE GENOMIC DNA]</scope>
    <source>
        <strain evidence="12">ATCC MYA-139 / BCRC 22969 / CBS 8797 / CCRC 22969 / KCTC 17520 / NBRC 10181 / NCYC 3082</strain>
    </source>
</reference>
<dbReference type="Pfam" id="PF00730">
    <property type="entry name" value="HhH-GPD"/>
    <property type="match status" value="1"/>
</dbReference>
<dbReference type="GO" id="GO:0006285">
    <property type="term" value="P:base-excision repair, AP site formation"/>
    <property type="evidence" value="ECO:0007669"/>
    <property type="project" value="EnsemblFungi"/>
</dbReference>
<evidence type="ECO:0000256" key="2">
    <source>
        <dbReference type="ARBA" id="ARBA00012720"/>
    </source>
</evidence>
<dbReference type="SMART" id="SM00478">
    <property type="entry name" value="ENDO3c"/>
    <property type="match status" value="1"/>
</dbReference>
<name>J7RM79_HUIN7</name>
<dbReference type="GO" id="GO:0005634">
    <property type="term" value="C:nucleus"/>
    <property type="evidence" value="ECO:0007669"/>
    <property type="project" value="EnsemblFungi"/>
</dbReference>
<dbReference type="STRING" id="1071383.J7RM79"/>
<evidence type="ECO:0000256" key="5">
    <source>
        <dbReference type="ARBA" id="ARBA00023204"/>
    </source>
</evidence>
<gene>
    <name evidence="11" type="primary">KNAG0E03950</name>
    <name evidence="11" type="ordered locus">KNAG_0E03950</name>
</gene>
<comment type="similarity">
    <text evidence="1">Belongs to the type-1 OGG1 family.</text>
</comment>
<dbReference type="GO" id="GO:0005739">
    <property type="term" value="C:mitochondrion"/>
    <property type="evidence" value="ECO:0007669"/>
    <property type="project" value="EnsemblFungi"/>
</dbReference>
<comment type="catalytic activity">
    <reaction evidence="9">
        <text>2'-deoxyribonucleotide-(2'-deoxyribose 5'-phosphate)-2'-deoxyribonucleotide-DNA = a 3'-end 2'-deoxyribonucleotide-(2,3-dehydro-2,3-deoxyribose 5'-phosphate)-DNA + a 5'-end 5'-phospho-2'-deoxyribonucleoside-DNA + H(+)</text>
        <dbReference type="Rhea" id="RHEA:66592"/>
        <dbReference type="Rhea" id="RHEA-COMP:13180"/>
        <dbReference type="Rhea" id="RHEA-COMP:16897"/>
        <dbReference type="Rhea" id="RHEA-COMP:17067"/>
        <dbReference type="ChEBI" id="CHEBI:15378"/>
        <dbReference type="ChEBI" id="CHEBI:136412"/>
        <dbReference type="ChEBI" id="CHEBI:157695"/>
        <dbReference type="ChEBI" id="CHEBI:167181"/>
        <dbReference type="EC" id="4.2.99.18"/>
    </reaction>
</comment>
<dbReference type="InterPro" id="IPR012904">
    <property type="entry name" value="OGG_N"/>
</dbReference>
<organism evidence="11 12">
    <name type="scientific">Huiozyma naganishii (strain ATCC MYA-139 / BCRC 22969 / CBS 8797 / KCTC 17520 / NBRC 10181 / NCYC 3082 / Yp74L-3)</name>
    <name type="common">Yeast</name>
    <name type="synonym">Kazachstania naganishii</name>
    <dbReference type="NCBI Taxonomy" id="1071383"/>
    <lineage>
        <taxon>Eukaryota</taxon>
        <taxon>Fungi</taxon>
        <taxon>Dikarya</taxon>
        <taxon>Ascomycota</taxon>
        <taxon>Saccharomycotina</taxon>
        <taxon>Saccharomycetes</taxon>
        <taxon>Saccharomycetales</taxon>
        <taxon>Saccharomycetaceae</taxon>
        <taxon>Huiozyma</taxon>
    </lineage>
</organism>
<dbReference type="GO" id="GO:0034039">
    <property type="term" value="F:8-oxo-7,8-dihydroguanine DNA N-glycosylase activity"/>
    <property type="evidence" value="ECO:0007669"/>
    <property type="project" value="TreeGrafter"/>
</dbReference>
<keyword evidence="6" id="KW-0456">Lyase</keyword>
<feature type="domain" description="HhH-GPD" evidence="10">
    <location>
        <begin position="135"/>
        <end position="311"/>
    </location>
</feature>
<keyword evidence="4" id="KW-0378">Hydrolase</keyword>
<evidence type="ECO:0000256" key="4">
    <source>
        <dbReference type="ARBA" id="ARBA00022801"/>
    </source>
</evidence>
<dbReference type="KEGG" id="kng:KNAG_0E03950"/>
<dbReference type="GeneID" id="34526348"/>
<keyword evidence="7" id="KW-0511">Multifunctional enzyme</keyword>
<dbReference type="GO" id="GO:0070987">
    <property type="term" value="P:error-free translesion synthesis"/>
    <property type="evidence" value="ECO:0007669"/>
    <property type="project" value="EnsemblFungi"/>
</dbReference>
<keyword evidence="5" id="KW-0234">DNA repair</keyword>
<dbReference type="RefSeq" id="XP_022464894.1">
    <property type="nucleotide sequence ID" value="XM_022608393.1"/>
</dbReference>
<keyword evidence="12" id="KW-1185">Reference proteome</keyword>
<dbReference type="Gene3D" id="1.10.340.30">
    <property type="entry name" value="Hypothetical protein, domain 2"/>
    <property type="match status" value="1"/>
</dbReference>
<dbReference type="SUPFAM" id="SSF55945">
    <property type="entry name" value="TATA-box binding protein-like"/>
    <property type="match status" value="1"/>
</dbReference>
<proteinExistence type="inferred from homology"/>
<evidence type="ECO:0000256" key="9">
    <source>
        <dbReference type="ARBA" id="ARBA00044632"/>
    </source>
</evidence>
<dbReference type="GO" id="GO:0007004">
    <property type="term" value="P:telomere maintenance via telomerase"/>
    <property type="evidence" value="ECO:0007669"/>
    <property type="project" value="EnsemblFungi"/>
</dbReference>
<keyword evidence="8" id="KW-0326">Glycosidase</keyword>
<dbReference type="Gene3D" id="1.10.1670.10">
    <property type="entry name" value="Helix-hairpin-Helix base-excision DNA repair enzymes (C-terminal)"/>
    <property type="match status" value="1"/>
</dbReference>
<dbReference type="PANTHER" id="PTHR10242:SF2">
    <property type="entry name" value="N-GLYCOSYLASE_DNA LYASE"/>
    <property type="match status" value="1"/>
</dbReference>
<dbReference type="Gene3D" id="3.30.310.40">
    <property type="match status" value="1"/>
</dbReference>
<dbReference type="HOGENOM" id="CLU_027543_3_1_1"/>
<dbReference type="OrthoDB" id="238681at2759"/>
<dbReference type="GO" id="GO:0140078">
    <property type="term" value="F:class I DNA-(apurinic or apyrimidinic site) endonuclease activity"/>
    <property type="evidence" value="ECO:0007669"/>
    <property type="project" value="UniProtKB-EC"/>
</dbReference>
<dbReference type="GO" id="GO:0006289">
    <property type="term" value="P:nucleotide-excision repair"/>
    <property type="evidence" value="ECO:0007669"/>
    <property type="project" value="InterPro"/>
</dbReference>
<dbReference type="InterPro" id="IPR011257">
    <property type="entry name" value="DNA_glycosylase"/>
</dbReference>
<protein>
    <recommendedName>
        <fullName evidence="2">DNA-(apurinic or apyrimidinic site) lyase</fullName>
        <ecNumber evidence="2">4.2.99.18</ecNumber>
    </recommendedName>
</protein>
<dbReference type="AlphaFoldDB" id="J7RM79"/>
<evidence type="ECO:0000256" key="6">
    <source>
        <dbReference type="ARBA" id="ARBA00023239"/>
    </source>
</evidence>
<dbReference type="OMA" id="WILEEET"/>
<dbReference type="Pfam" id="PF07934">
    <property type="entry name" value="OGG_N"/>
    <property type="match status" value="1"/>
</dbReference>
<dbReference type="InterPro" id="IPR052054">
    <property type="entry name" value="Oxidative_DNA_repair_enzyme"/>
</dbReference>
<dbReference type="GO" id="GO:0003684">
    <property type="term" value="F:damaged DNA binding"/>
    <property type="evidence" value="ECO:0007669"/>
    <property type="project" value="InterPro"/>
</dbReference>
<dbReference type="Proteomes" id="UP000006310">
    <property type="component" value="Chromosome 5"/>
</dbReference>
<evidence type="ECO:0000259" key="10">
    <source>
        <dbReference type="SMART" id="SM00478"/>
    </source>
</evidence>